<evidence type="ECO:0000313" key="6">
    <source>
        <dbReference type="Proteomes" id="UP001161325"/>
    </source>
</evidence>
<name>A0AA37QCV2_9BACT</name>
<organism evidence="5 6">
    <name type="scientific">Roseisolibacter agri</name>
    <dbReference type="NCBI Taxonomy" id="2014610"/>
    <lineage>
        <taxon>Bacteria</taxon>
        <taxon>Pseudomonadati</taxon>
        <taxon>Gemmatimonadota</taxon>
        <taxon>Gemmatimonadia</taxon>
        <taxon>Gemmatimonadales</taxon>
        <taxon>Gemmatimonadaceae</taxon>
        <taxon>Roseisolibacter</taxon>
    </lineage>
</organism>
<dbReference type="InterPro" id="IPR023228">
    <property type="entry name" value="SAM_OH_AdoTrfase_N_sf"/>
</dbReference>
<dbReference type="InterPro" id="IPR046469">
    <property type="entry name" value="SAM_HAT_N"/>
</dbReference>
<keyword evidence="6" id="KW-1185">Reference proteome</keyword>
<gene>
    <name evidence="5" type="ORF">rosag_44900</name>
</gene>
<dbReference type="EMBL" id="BRXS01000007">
    <property type="protein sequence ID" value="GLC27977.1"/>
    <property type="molecule type" value="Genomic_DNA"/>
</dbReference>
<dbReference type="InterPro" id="IPR023227">
    <property type="entry name" value="SAM_OH_AdoTrfase_C_sf"/>
</dbReference>
<evidence type="ECO:0000259" key="4">
    <source>
        <dbReference type="Pfam" id="PF20257"/>
    </source>
</evidence>
<dbReference type="Pfam" id="PF01887">
    <property type="entry name" value="SAM_HAT_N"/>
    <property type="match status" value="1"/>
</dbReference>
<dbReference type="PIRSF" id="PIRSF006779">
    <property type="entry name" value="UCP006779"/>
    <property type="match status" value="1"/>
</dbReference>
<proteinExistence type="inferred from homology"/>
<dbReference type="InterPro" id="IPR046470">
    <property type="entry name" value="SAM_HAT_C"/>
</dbReference>
<reference evidence="5" key="1">
    <citation type="submission" date="2022-08" db="EMBL/GenBank/DDBJ databases">
        <title>Draft genome sequencing of Roseisolibacter agri AW1220.</title>
        <authorList>
            <person name="Tobiishi Y."/>
            <person name="Tonouchi A."/>
        </authorList>
    </citation>
    <scope>NUCLEOTIDE SEQUENCE</scope>
    <source>
        <strain evidence="5">AW1220</strain>
    </source>
</reference>
<feature type="domain" description="S-adenosyl-l-methionine hydroxide adenosyltransferase N-terminal" evidence="3">
    <location>
        <begin position="5"/>
        <end position="145"/>
    </location>
</feature>
<accession>A0AA37QCV2</accession>
<dbReference type="SUPFAM" id="SSF102522">
    <property type="entry name" value="Bacterial fluorinating enzyme, N-terminal domain"/>
    <property type="match status" value="1"/>
</dbReference>
<evidence type="ECO:0000256" key="1">
    <source>
        <dbReference type="ARBA" id="ARBA00022691"/>
    </source>
</evidence>
<dbReference type="InterPro" id="IPR002747">
    <property type="entry name" value="SAM_OH_AdoTrfase"/>
</dbReference>
<evidence type="ECO:0000313" key="5">
    <source>
        <dbReference type="EMBL" id="GLC27977.1"/>
    </source>
</evidence>
<dbReference type="Gene3D" id="3.40.50.10790">
    <property type="entry name" value="S-adenosyl-l-methionine hydroxide adenosyltransferase, N-terminal"/>
    <property type="match status" value="1"/>
</dbReference>
<dbReference type="Pfam" id="PF20257">
    <property type="entry name" value="SAM_HAT_C"/>
    <property type="match status" value="1"/>
</dbReference>
<evidence type="ECO:0000256" key="2">
    <source>
        <dbReference type="ARBA" id="ARBA00024035"/>
    </source>
</evidence>
<dbReference type="PANTHER" id="PTHR35092:SF1">
    <property type="entry name" value="CHLORINASE MJ1651"/>
    <property type="match status" value="1"/>
</dbReference>
<evidence type="ECO:0000259" key="3">
    <source>
        <dbReference type="Pfam" id="PF01887"/>
    </source>
</evidence>
<sequence>MRPIVTLLTDFGTADGYVAEMKGVLLTHAPDATLVDVSHEVPAHDVESARLAVARYWRRFPRGTVHLAVVDPGVGSARAALAVESDGRFLVGPDNGVLSPALLAAGAQVVALPLPPRAAPTFHGRDLFAPAAARLATGTPLDALGDPIDDPVVRRTPEARRLADGGIEGSVIAIDRFGNAITNLVTLGGGAIEVEGRALPLQRVYADVAPGSPLALVGSNGLVEIAVRDGNAAARLGLVRGARVVLRPAPRA</sequence>
<dbReference type="Proteomes" id="UP001161325">
    <property type="component" value="Unassembled WGS sequence"/>
</dbReference>
<dbReference type="PANTHER" id="PTHR35092">
    <property type="entry name" value="CHLORINASE MJ1651"/>
    <property type="match status" value="1"/>
</dbReference>
<comment type="similarity">
    <text evidence="2">Belongs to the SAM hydrolase / SAM-dependent halogenase family.</text>
</comment>
<protein>
    <recommendedName>
        <fullName evidence="7">Adenosyl-chloride synthase</fullName>
    </recommendedName>
</protein>
<feature type="domain" description="S-adenosyl-l-methionine hydroxide adenosyltransferase C-terminal" evidence="4">
    <location>
        <begin position="169"/>
        <end position="244"/>
    </location>
</feature>
<dbReference type="SUPFAM" id="SSF101852">
    <property type="entry name" value="Bacterial fluorinating enzyme, C-terminal domain"/>
    <property type="match status" value="1"/>
</dbReference>
<dbReference type="AlphaFoldDB" id="A0AA37QCV2"/>
<comment type="caution">
    <text evidence="5">The sequence shown here is derived from an EMBL/GenBank/DDBJ whole genome shotgun (WGS) entry which is preliminary data.</text>
</comment>
<evidence type="ECO:0008006" key="7">
    <source>
        <dbReference type="Google" id="ProtNLM"/>
    </source>
</evidence>
<keyword evidence="1" id="KW-0949">S-adenosyl-L-methionine</keyword>
<dbReference type="Gene3D" id="2.40.30.90">
    <property type="entry name" value="Bacterial fluorinating enzyme like"/>
    <property type="match status" value="1"/>
</dbReference>
<dbReference type="RefSeq" id="WP_284352404.1">
    <property type="nucleotide sequence ID" value="NZ_BRXS01000007.1"/>
</dbReference>